<dbReference type="EMBL" id="CP038908">
    <property type="protein sequence ID" value="QGO04793.1"/>
    <property type="molecule type" value="Genomic_DNA"/>
</dbReference>
<sequence>MITINQSSALDLISVTPADTGFNSAAPSSSSTLVGEAAVIETGDFSALVSAALTAEGVEDSAKLAKLAKVMAVEELPVAFLADESPLEFDDLNIPAAALDLNLSADLNINGLDQKNSVAKNFIISLQQKTLNQEDELIVRAATVDDSMIAIKAELDQNNKEDIELVVKLPLGEDLSDQEGRPVEHGLFINNQPMSAIKLEPEKALSLGQTDGANNEINIMNTTKENITEEVTLAKVSKRAQLNVINDGLEDNNLTPARREELSLLELAKKSADIQHKNTDNGLIEGEFSPEKLNHLAEQVKTEILPKPQGVSLAKLPDSYITNQWVNSQFNIASTVLQQERIQPSVAQHFDQPLPLVDEAELAPALGQRLQIMLNRQLNNATIALDPPELGPLMIKLHVDASQKTHLTFTTHSDVVREMIEQQLPRLKDMFDSQGLALGDANVAGQGAFSQGQHFNEEKEHNKNNMSKAQESVDILADEHKVEPAEGQYIRDLGVDLFA</sequence>
<dbReference type="RefSeq" id="WP_016210445.1">
    <property type="nucleotide sequence ID" value="NZ_CP012413.1"/>
</dbReference>
<dbReference type="GeneID" id="66739613"/>
<keyword evidence="1" id="KW-0966">Cell projection</keyword>
<gene>
    <name evidence="1" type="ORF">Psal009_00667</name>
</gene>
<dbReference type="Pfam" id="PF02120">
    <property type="entry name" value="Flg_hook"/>
    <property type="match status" value="1"/>
</dbReference>
<organism evidence="1 2">
    <name type="scientific">Piscirickettsia salmonis</name>
    <dbReference type="NCBI Taxonomy" id="1238"/>
    <lineage>
        <taxon>Bacteria</taxon>
        <taxon>Pseudomonadati</taxon>
        <taxon>Pseudomonadota</taxon>
        <taxon>Gammaproteobacteria</taxon>
        <taxon>Thiotrichales</taxon>
        <taxon>Piscirickettsiaceae</taxon>
        <taxon>Piscirickettsia</taxon>
    </lineage>
</organism>
<name>A0A9Q5VBP4_PISSA</name>
<dbReference type="InterPro" id="IPR038610">
    <property type="entry name" value="FliK-like_C_sf"/>
</dbReference>
<dbReference type="CDD" id="cd17470">
    <property type="entry name" value="T3SS_Flik_C"/>
    <property type="match status" value="1"/>
</dbReference>
<keyword evidence="1" id="KW-0969">Cilium</keyword>
<reference evidence="1 2" key="1">
    <citation type="submission" date="2019-04" db="EMBL/GenBank/DDBJ databases">
        <title>Complete genome sequencing of Piscirickettsia salmonis strain Psal-009.</title>
        <authorList>
            <person name="Schober I."/>
            <person name="Bunk B."/>
            <person name="Sproer C."/>
            <person name="Carril G.P."/>
            <person name="Riedel T."/>
            <person name="Flores-Herrera P.A."/>
            <person name="Nourdin-Galindo G."/>
            <person name="Marshall S.H."/>
            <person name="Overmann J."/>
        </authorList>
    </citation>
    <scope>NUCLEOTIDE SEQUENCE [LARGE SCALE GENOMIC DNA]</scope>
    <source>
        <strain evidence="1 2">Psal-009</strain>
    </source>
</reference>
<dbReference type="InterPro" id="IPR021136">
    <property type="entry name" value="Flagellar_hook_control-like_C"/>
</dbReference>
<dbReference type="Gene3D" id="3.30.750.140">
    <property type="match status" value="1"/>
</dbReference>
<dbReference type="InterPro" id="IPR052563">
    <property type="entry name" value="FliK"/>
</dbReference>
<proteinExistence type="predicted"/>
<dbReference type="PANTHER" id="PTHR37533">
    <property type="entry name" value="FLAGELLAR HOOK-LENGTH CONTROL PROTEIN"/>
    <property type="match status" value="1"/>
</dbReference>
<dbReference type="Proteomes" id="UP000422232">
    <property type="component" value="Chromosome"/>
</dbReference>
<evidence type="ECO:0000313" key="2">
    <source>
        <dbReference type="Proteomes" id="UP000422232"/>
    </source>
</evidence>
<evidence type="ECO:0000313" key="1">
    <source>
        <dbReference type="EMBL" id="QGO04793.1"/>
    </source>
</evidence>
<protein>
    <submittedName>
        <fullName evidence="1">Flagellar hook-length control protein FliK</fullName>
    </submittedName>
</protein>
<keyword evidence="1" id="KW-0282">Flagellum</keyword>
<dbReference type="AlphaFoldDB" id="A0A9Q5VBP4"/>
<accession>A0A9Q5VBP4</accession>
<keyword evidence="2" id="KW-1185">Reference proteome</keyword>
<dbReference type="PANTHER" id="PTHR37533:SF2">
    <property type="entry name" value="FLAGELLAR HOOK-LENGTH CONTROL PROTEIN"/>
    <property type="match status" value="1"/>
</dbReference>